<keyword evidence="2" id="KW-1185">Reference proteome</keyword>
<name>A0A1U7CRT2_9BACT</name>
<dbReference type="AlphaFoldDB" id="A0A1U7CRT2"/>
<dbReference type="RefSeq" id="WP_076347154.1">
    <property type="nucleotide sequence ID" value="NZ_CP019082.1"/>
</dbReference>
<reference evidence="2" key="1">
    <citation type="submission" date="2016-12" db="EMBL/GenBank/DDBJ databases">
        <title>Comparative genomics of four Isosphaeraceae planctomycetes: a common pool of plasmids and glycoside hydrolase genes.</title>
        <authorList>
            <person name="Ivanova A."/>
        </authorList>
    </citation>
    <scope>NUCLEOTIDE SEQUENCE [LARGE SCALE GENOMIC DNA]</scope>
    <source>
        <strain evidence="2">PX4</strain>
    </source>
</reference>
<evidence type="ECO:0000313" key="2">
    <source>
        <dbReference type="Proteomes" id="UP000186309"/>
    </source>
</evidence>
<proteinExistence type="predicted"/>
<protein>
    <submittedName>
        <fullName evidence="1">Uncharacterized protein</fullName>
    </submittedName>
</protein>
<organism evidence="1 2">
    <name type="scientific">Paludisphaera borealis</name>
    <dbReference type="NCBI Taxonomy" id="1387353"/>
    <lineage>
        <taxon>Bacteria</taxon>
        <taxon>Pseudomonadati</taxon>
        <taxon>Planctomycetota</taxon>
        <taxon>Planctomycetia</taxon>
        <taxon>Isosphaerales</taxon>
        <taxon>Isosphaeraceae</taxon>
        <taxon>Paludisphaera</taxon>
    </lineage>
</organism>
<gene>
    <name evidence="1" type="ORF">BSF38_03167</name>
</gene>
<dbReference type="EMBL" id="CP019082">
    <property type="protein sequence ID" value="APW61642.1"/>
    <property type="molecule type" value="Genomic_DNA"/>
</dbReference>
<dbReference type="Proteomes" id="UP000186309">
    <property type="component" value="Chromosome"/>
</dbReference>
<sequence>MSQEPASSSRTLDRLLESVVSRFTPEMARMIAEHQPPADVQARLDELAVKNFQDEMTPEEKDEYEGIVQIVHALAMLRAKILTRPQGAVLLKEATRHAPRIEKAVTLNPEAPRLDGLEAMLDDMDI</sequence>
<accession>A0A1U7CRT2</accession>
<evidence type="ECO:0000313" key="1">
    <source>
        <dbReference type="EMBL" id="APW61642.1"/>
    </source>
</evidence>
<dbReference type="OrthoDB" id="9984067at2"/>
<dbReference type="KEGG" id="pbor:BSF38_03167"/>